<feature type="non-terminal residue" evidence="1">
    <location>
        <position position="81"/>
    </location>
</feature>
<dbReference type="EMBL" id="OW152815">
    <property type="protein sequence ID" value="CAH2063007.1"/>
    <property type="molecule type" value="Genomic_DNA"/>
</dbReference>
<gene>
    <name evidence="1" type="ORF">IPOD504_LOCUS12339</name>
</gene>
<accession>A0ABN8IT18</accession>
<name>A0ABN8IT18_9NEOP</name>
<organism evidence="1 2">
    <name type="scientific">Iphiclides podalirius</name>
    <name type="common">scarce swallowtail</name>
    <dbReference type="NCBI Taxonomy" id="110791"/>
    <lineage>
        <taxon>Eukaryota</taxon>
        <taxon>Metazoa</taxon>
        <taxon>Ecdysozoa</taxon>
        <taxon>Arthropoda</taxon>
        <taxon>Hexapoda</taxon>
        <taxon>Insecta</taxon>
        <taxon>Pterygota</taxon>
        <taxon>Neoptera</taxon>
        <taxon>Endopterygota</taxon>
        <taxon>Lepidoptera</taxon>
        <taxon>Glossata</taxon>
        <taxon>Ditrysia</taxon>
        <taxon>Papilionoidea</taxon>
        <taxon>Papilionidae</taxon>
        <taxon>Papilioninae</taxon>
        <taxon>Iphiclides</taxon>
    </lineage>
</organism>
<proteinExistence type="predicted"/>
<protein>
    <submittedName>
        <fullName evidence="1">Uncharacterized protein</fullName>
    </submittedName>
</protein>
<sequence length="81" mass="9261">MDMIDIEIRLHLRYATLLRSRHVYGVARSDWRAIKFTIHPQPIGHIEDVCVVQTFGIDSIMLLQVSGDSADCCSPHLIRND</sequence>
<reference evidence="1" key="1">
    <citation type="submission" date="2022-03" db="EMBL/GenBank/DDBJ databases">
        <authorList>
            <person name="Martin H S."/>
        </authorList>
    </citation>
    <scope>NUCLEOTIDE SEQUENCE</scope>
</reference>
<keyword evidence="2" id="KW-1185">Reference proteome</keyword>
<dbReference type="Proteomes" id="UP000837857">
    <property type="component" value="Chromosome 3"/>
</dbReference>
<evidence type="ECO:0000313" key="2">
    <source>
        <dbReference type="Proteomes" id="UP000837857"/>
    </source>
</evidence>
<evidence type="ECO:0000313" key="1">
    <source>
        <dbReference type="EMBL" id="CAH2063007.1"/>
    </source>
</evidence>